<dbReference type="PANTHER" id="PTHR10933:SF9">
    <property type="entry name" value="IMMUNOGLOBULIN-BINDING PROTEIN 1"/>
    <property type="match status" value="1"/>
</dbReference>
<dbReference type="OMA" id="EYELCEA"/>
<dbReference type="Pfam" id="PF04177">
    <property type="entry name" value="TAP42"/>
    <property type="match status" value="1"/>
</dbReference>
<dbReference type="Proteomes" id="UP000008866">
    <property type="component" value="Unassembled WGS sequence"/>
</dbReference>
<comment type="caution">
    <text evidence="2">The sequence shown here is derived from an EMBL/GenBank/DDBJ whole genome shotgun (WGS) entry which is preliminary data.</text>
</comment>
<dbReference type="InterPro" id="IPR038511">
    <property type="entry name" value="TAP42/TAP46-like_sf"/>
</dbReference>
<proteinExistence type="predicted"/>
<gene>
    <name evidence="2" type="ORF">ARB_04358</name>
</gene>
<dbReference type="GO" id="GO:0035303">
    <property type="term" value="P:regulation of dephosphorylation"/>
    <property type="evidence" value="ECO:0007669"/>
    <property type="project" value="TreeGrafter"/>
</dbReference>
<feature type="region of interest" description="Disordered" evidence="1">
    <location>
        <begin position="226"/>
        <end position="255"/>
    </location>
</feature>
<name>D4AJA9_ARTBC</name>
<dbReference type="STRING" id="663331.D4AJA9"/>
<feature type="compositionally biased region" description="Basic and acidic residues" evidence="1">
    <location>
        <begin position="340"/>
        <end position="349"/>
    </location>
</feature>
<protein>
    <submittedName>
        <fullName evidence="2">Uncharacterized protein</fullName>
    </submittedName>
</protein>
<evidence type="ECO:0000313" key="2">
    <source>
        <dbReference type="EMBL" id="EFE36832.1"/>
    </source>
</evidence>
<sequence length="366" mass="41420">MSSSSPSLQSCLASAKAKKQELETAADTNSPAFQEDLSKAISAFEQCQRLIQQLSLFSPNESAEDITTGDLQFLTVSYLLAELLQRSYGTDRLKTLQQTRDEYEKFLEALDQYELLSPSNKKLYEQYLEQPESFSLTPTNDASARRQVKIARFKEEKELKQKLEVGLFSAICVLFKEHDRRDSSHNDDDIVRQVYLAEINFYTHQTFQSLDMLAQELSMLKAAQSLPAVQRTDERKPGLSDRKDTGYSDRLDTVGSQMGRGRYSGVLLSPDGKPLQPFTLTSRRTDIQRGVFRPGHNLPTMSIDEYLEEERRRGGIIEGGGEKSGIPKEIDEDDFEKADEETLKARAWDEFTEANPRGSGNTLNRG</sequence>
<organism evidence="2 3">
    <name type="scientific">Arthroderma benhamiae (strain ATCC MYA-4681 / CBS 112371)</name>
    <name type="common">Trichophyton mentagrophytes</name>
    <dbReference type="NCBI Taxonomy" id="663331"/>
    <lineage>
        <taxon>Eukaryota</taxon>
        <taxon>Fungi</taxon>
        <taxon>Dikarya</taxon>
        <taxon>Ascomycota</taxon>
        <taxon>Pezizomycotina</taxon>
        <taxon>Eurotiomycetes</taxon>
        <taxon>Eurotiomycetidae</taxon>
        <taxon>Onygenales</taxon>
        <taxon>Arthrodermataceae</taxon>
        <taxon>Trichophyton</taxon>
    </lineage>
</organism>
<dbReference type="RefSeq" id="XP_003017477.1">
    <property type="nucleotide sequence ID" value="XM_003017431.1"/>
</dbReference>
<dbReference type="KEGG" id="abe:ARB_04358"/>
<dbReference type="GO" id="GO:0005829">
    <property type="term" value="C:cytosol"/>
    <property type="evidence" value="ECO:0007669"/>
    <property type="project" value="TreeGrafter"/>
</dbReference>
<evidence type="ECO:0000313" key="3">
    <source>
        <dbReference type="Proteomes" id="UP000008866"/>
    </source>
</evidence>
<keyword evidence="3" id="KW-1185">Reference proteome</keyword>
<dbReference type="GO" id="GO:0051721">
    <property type="term" value="F:protein phosphatase 2A binding"/>
    <property type="evidence" value="ECO:0007669"/>
    <property type="project" value="TreeGrafter"/>
</dbReference>
<dbReference type="GeneID" id="9524587"/>
<dbReference type="GO" id="GO:0009966">
    <property type="term" value="P:regulation of signal transduction"/>
    <property type="evidence" value="ECO:0007669"/>
    <property type="project" value="InterPro"/>
</dbReference>
<feature type="compositionally biased region" description="Acidic residues" evidence="1">
    <location>
        <begin position="330"/>
        <end position="339"/>
    </location>
</feature>
<dbReference type="EMBL" id="ABSU01000001">
    <property type="protein sequence ID" value="EFE36832.1"/>
    <property type="molecule type" value="Genomic_DNA"/>
</dbReference>
<dbReference type="HOGENOM" id="CLU_041824_2_0_1"/>
<dbReference type="Gene3D" id="1.25.40.540">
    <property type="entry name" value="TAP42-like family"/>
    <property type="match status" value="1"/>
</dbReference>
<dbReference type="InterPro" id="IPR007304">
    <property type="entry name" value="TAP46-like"/>
</dbReference>
<dbReference type="AlphaFoldDB" id="D4AJA9"/>
<reference evidence="3" key="1">
    <citation type="journal article" date="2011" name="Genome Biol.">
        <title>Comparative and functional genomics provide insights into the pathogenicity of dermatophytic fungi.</title>
        <authorList>
            <person name="Burmester A."/>
            <person name="Shelest E."/>
            <person name="Gloeckner G."/>
            <person name="Heddergott C."/>
            <person name="Schindler S."/>
            <person name="Staib P."/>
            <person name="Heidel A."/>
            <person name="Felder M."/>
            <person name="Petzold A."/>
            <person name="Szafranski K."/>
            <person name="Feuermann M."/>
            <person name="Pedruzzi I."/>
            <person name="Priebe S."/>
            <person name="Groth M."/>
            <person name="Winkler R."/>
            <person name="Li W."/>
            <person name="Kniemeyer O."/>
            <person name="Schroeckh V."/>
            <person name="Hertweck C."/>
            <person name="Hube B."/>
            <person name="White T.C."/>
            <person name="Platzer M."/>
            <person name="Guthke R."/>
            <person name="Heitman J."/>
            <person name="Woestemeyer J."/>
            <person name="Zipfel P.F."/>
            <person name="Monod M."/>
            <person name="Brakhage A.A."/>
        </authorList>
    </citation>
    <scope>NUCLEOTIDE SEQUENCE [LARGE SCALE GENOMIC DNA]</scope>
    <source>
        <strain evidence="3">ATCC MYA-4681 / CBS 112371</strain>
    </source>
</reference>
<accession>D4AJA9</accession>
<feature type="region of interest" description="Disordered" evidence="1">
    <location>
        <begin position="316"/>
        <end position="366"/>
    </location>
</feature>
<dbReference type="PANTHER" id="PTHR10933">
    <property type="entry name" value="IMMUNOGLOBULIN-BINDING PROTEIN 1"/>
    <property type="match status" value="1"/>
</dbReference>
<feature type="compositionally biased region" description="Basic and acidic residues" evidence="1">
    <location>
        <begin position="231"/>
        <end position="252"/>
    </location>
</feature>
<evidence type="ECO:0000256" key="1">
    <source>
        <dbReference type="SAM" id="MobiDB-lite"/>
    </source>
</evidence>
<dbReference type="eggNOG" id="KOG2830">
    <property type="taxonomic scope" value="Eukaryota"/>
</dbReference>